<dbReference type="RefSeq" id="WP_135107521.1">
    <property type="nucleotide sequence ID" value="NZ_JADGKW010000013.1"/>
</dbReference>
<dbReference type="Proteomes" id="UP000298285">
    <property type="component" value="Unassembled WGS sequence"/>
</dbReference>
<dbReference type="InterPro" id="IPR027417">
    <property type="entry name" value="P-loop_NTPase"/>
</dbReference>
<dbReference type="SUPFAM" id="SSF52540">
    <property type="entry name" value="P-loop containing nucleoside triphosphate hydrolases"/>
    <property type="match status" value="1"/>
</dbReference>
<gene>
    <name evidence="2" type="ORF">E4T88_17110</name>
</gene>
<evidence type="ECO:0000313" key="3">
    <source>
        <dbReference type="Proteomes" id="UP000298285"/>
    </source>
</evidence>
<accession>A0A4Y9II02</accession>
<dbReference type="Pfam" id="PF13166">
    <property type="entry name" value="AAA_13"/>
    <property type="match status" value="1"/>
</dbReference>
<organism evidence="2 3">
    <name type="scientific">Dysgonomonas mossii</name>
    <dbReference type="NCBI Taxonomy" id="163665"/>
    <lineage>
        <taxon>Bacteria</taxon>
        <taxon>Pseudomonadati</taxon>
        <taxon>Bacteroidota</taxon>
        <taxon>Bacteroidia</taxon>
        <taxon>Bacteroidales</taxon>
        <taxon>Dysgonomonadaceae</taxon>
        <taxon>Dysgonomonas</taxon>
    </lineage>
</organism>
<dbReference type="EMBL" id="SPPK01000013">
    <property type="protein sequence ID" value="TFU86265.1"/>
    <property type="molecule type" value="Genomic_DNA"/>
</dbReference>
<dbReference type="OrthoDB" id="9795565at2"/>
<dbReference type="AlphaFoldDB" id="A0A4Y9II02"/>
<evidence type="ECO:0000313" key="2">
    <source>
        <dbReference type="EMBL" id="TFU86265.1"/>
    </source>
</evidence>
<proteinExistence type="predicted"/>
<protein>
    <recommendedName>
        <fullName evidence="1">Protein CR006 P-loop domain-containing protein</fullName>
    </recommendedName>
</protein>
<reference evidence="2 3" key="1">
    <citation type="submission" date="2019-03" db="EMBL/GenBank/DDBJ databases">
        <title>Diversity of the mouse oral microbiome.</title>
        <authorList>
            <person name="Joseph S."/>
            <person name="Aduse-Opoku J."/>
            <person name="Curtis M."/>
            <person name="Wade W."/>
            <person name="Hashim A."/>
        </authorList>
    </citation>
    <scope>NUCLEOTIDE SEQUENCE [LARGE SCALE GENOMIC DNA]</scope>
    <source>
        <strain evidence="2 3">P11</strain>
    </source>
</reference>
<dbReference type="Gene3D" id="3.40.50.300">
    <property type="entry name" value="P-loop containing nucleotide triphosphate hydrolases"/>
    <property type="match status" value="1"/>
</dbReference>
<comment type="caution">
    <text evidence="2">The sequence shown here is derived from an EMBL/GenBank/DDBJ whole genome shotgun (WGS) entry which is preliminary data.</text>
</comment>
<name>A0A4Y9II02_9BACT</name>
<dbReference type="InterPro" id="IPR026866">
    <property type="entry name" value="CR006_AAA"/>
</dbReference>
<feature type="domain" description="Protein CR006 P-loop" evidence="1">
    <location>
        <begin position="25"/>
        <end position="740"/>
    </location>
</feature>
<sequence>MAKKTQISINIDCKNLAPISNLSQKITRFQRMKLGIYANNGSGKTFISRMFALAENIDALPQSCDKYISLEKEECEFNFKVNNLETDENGHNTETVVDNLNIKLYKGRPPIVSDSRYKYHVFNSDYIDKNVRQISYSKDGNNIIGFILGEGNIDIEAEKDQLKLLVEKQKATEDIIRNSVETTLENKINLIKDIKRLQEYKDLLKFESIISKDSSPFIFDVSYETAYQQYDSIKNFPDDILDIESIKSIEIPIDLIQEIQDYLVQNFELSNLAIEFKEIVKSKYNFITQGLDLLADDNLCPFCEQFLAEDALSLIDKYNKFLKDTESKTIQRLEDYIKQLDLLVLKVNSLQDITNKRKIVFDNYTSMYIFSMKDISLNILEDNDIERAINCIDTLKKHIAQKIKNIGKTVDFQKNDLEQILIGFNNIIASNNEKIIRLNTRKNDIHEENKNIRRVICKLVYNELLIINHSNKEILHSLAKQIKSKDEEIKMKLATVQIERRSIVAKTIQQVLQYFFADKYKFDESTFSFYLKDKSLKSDQLSSVFSDGEKSLVAFAYYLGDVHLKIQKSSDYKKLFFIIDDPISSLDFNYVYTMASILKDFSILYPNIEKNKERLLVLTHNIEFMRILAVNEIIVKKLFLRNGTLEEFNTNYTIPYIEHLCDIYEISIGKKSPSHTTGNSIRHIIETIIRFENCSITDSKNDTIYDFMKDKLNEDIATYTFMQDLSHGAYRPEQPTLTEEQYGKVCIALIELIKKRYEGQIKFIEKYERAII</sequence>
<evidence type="ECO:0000259" key="1">
    <source>
        <dbReference type="Pfam" id="PF13166"/>
    </source>
</evidence>